<feature type="non-terminal residue" evidence="1">
    <location>
        <position position="84"/>
    </location>
</feature>
<organism evidence="1">
    <name type="scientific">Arion vulgaris</name>
    <dbReference type="NCBI Taxonomy" id="1028688"/>
    <lineage>
        <taxon>Eukaryota</taxon>
        <taxon>Metazoa</taxon>
        <taxon>Spiralia</taxon>
        <taxon>Lophotrochozoa</taxon>
        <taxon>Mollusca</taxon>
        <taxon>Gastropoda</taxon>
        <taxon>Heterobranchia</taxon>
        <taxon>Euthyneura</taxon>
        <taxon>Panpulmonata</taxon>
        <taxon>Eupulmonata</taxon>
        <taxon>Stylommatophora</taxon>
        <taxon>Helicina</taxon>
        <taxon>Arionoidea</taxon>
        <taxon>Arionidae</taxon>
        <taxon>Arion</taxon>
    </lineage>
</organism>
<evidence type="ECO:0000313" key="1">
    <source>
        <dbReference type="EMBL" id="CEK47597.1"/>
    </source>
</evidence>
<name>A0A0B6XU84_9EUPU</name>
<dbReference type="EMBL" id="HACG01000732">
    <property type="protein sequence ID" value="CEK47597.1"/>
    <property type="molecule type" value="Transcribed_RNA"/>
</dbReference>
<gene>
    <name evidence="1" type="primary">ORF1717</name>
</gene>
<protein>
    <submittedName>
        <fullName evidence="1">Uncharacterized protein</fullName>
    </submittedName>
</protein>
<feature type="non-terminal residue" evidence="1">
    <location>
        <position position="1"/>
    </location>
</feature>
<reference evidence="1" key="1">
    <citation type="submission" date="2014-12" db="EMBL/GenBank/DDBJ databases">
        <title>Insight into the proteome of Arion vulgaris.</title>
        <authorList>
            <person name="Aradska J."/>
            <person name="Bulat T."/>
            <person name="Smidak R."/>
            <person name="Sarate P."/>
            <person name="Gangsoo J."/>
            <person name="Sialana F."/>
            <person name="Bilban M."/>
            <person name="Lubec G."/>
        </authorList>
    </citation>
    <scope>NUCLEOTIDE SEQUENCE</scope>
    <source>
        <tissue evidence="1">Skin</tissue>
    </source>
</reference>
<proteinExistence type="predicted"/>
<sequence>LRWSTRALTSTESCKHTSILGVLLFIYHIRMIKTITREREMTAPIATASINCLINFRLFTLPSLEEVPYLMVIFSTCLSHYSDD</sequence>
<dbReference type="AlphaFoldDB" id="A0A0B6XU84"/>
<accession>A0A0B6XU84</accession>